<sequence>MAFEKLSRFFGMTEDDDEDYETENTQDRAVTEDVPMSGSTTNSVDNVVPLNNARAMARKIVISEPSIYADAKEIATTLLNNQATVVNFSQMDDQQSRRVIDFLTGTVFAIKGEIQRVGDKIFLCTPAKFEIEGSITDVLQSDKDFD</sequence>
<dbReference type="InterPro" id="IPR038594">
    <property type="entry name" value="SepF-like_sf"/>
</dbReference>
<dbReference type="Pfam" id="PF04472">
    <property type="entry name" value="SepF"/>
    <property type="match status" value="1"/>
</dbReference>
<keyword evidence="5" id="KW-0963">Cytoplasm</keyword>
<keyword evidence="1 5" id="KW-0132">Cell division</keyword>
<dbReference type="Gene3D" id="3.30.110.150">
    <property type="entry name" value="SepF-like protein"/>
    <property type="match status" value="1"/>
</dbReference>
<evidence type="ECO:0000313" key="8">
    <source>
        <dbReference type="Proteomes" id="UP000051315"/>
    </source>
</evidence>
<evidence type="ECO:0000256" key="6">
    <source>
        <dbReference type="SAM" id="MobiDB-lite"/>
    </source>
</evidence>
<dbReference type="GO" id="GO:0043093">
    <property type="term" value="P:FtsZ-dependent cytokinesis"/>
    <property type="evidence" value="ECO:0007669"/>
    <property type="project" value="UniProtKB-UniRule"/>
</dbReference>
<evidence type="ECO:0000256" key="4">
    <source>
        <dbReference type="ARBA" id="ARBA00044936"/>
    </source>
</evidence>
<accession>A0A0R1VSU6</accession>
<comment type="subcellular location">
    <subcellularLocation>
        <location evidence="5">Cytoplasm</location>
    </subcellularLocation>
    <text evidence="5">Localizes to the division site, in a FtsZ-dependent manner.</text>
</comment>
<evidence type="ECO:0000256" key="3">
    <source>
        <dbReference type="ARBA" id="ARBA00023306"/>
    </source>
</evidence>
<dbReference type="EMBL" id="AZFX01000087">
    <property type="protein sequence ID" value="KRM08517.1"/>
    <property type="molecule type" value="Genomic_DNA"/>
</dbReference>
<dbReference type="RefSeq" id="WP_057825456.1">
    <property type="nucleotide sequence ID" value="NZ_AZFX01000087.1"/>
</dbReference>
<protein>
    <recommendedName>
        <fullName evidence="5">Cell division protein SepF</fullName>
    </recommendedName>
</protein>
<dbReference type="InterPro" id="IPR007561">
    <property type="entry name" value="Cell_div_SepF/SepF-rel"/>
</dbReference>
<dbReference type="Proteomes" id="UP000051315">
    <property type="component" value="Unassembled WGS sequence"/>
</dbReference>
<comment type="subunit">
    <text evidence="5">Homodimer. Interacts with FtsZ.</text>
</comment>
<feature type="region of interest" description="Disordered" evidence="6">
    <location>
        <begin position="14"/>
        <end position="45"/>
    </location>
</feature>
<reference evidence="7 8" key="1">
    <citation type="journal article" date="2015" name="Genome Announc.">
        <title>Expanding the biotechnology potential of lactobacilli through comparative genomics of 213 strains and associated genera.</title>
        <authorList>
            <person name="Sun Z."/>
            <person name="Harris H.M."/>
            <person name="McCann A."/>
            <person name="Guo C."/>
            <person name="Argimon S."/>
            <person name="Zhang W."/>
            <person name="Yang X."/>
            <person name="Jeffery I.B."/>
            <person name="Cooney J.C."/>
            <person name="Kagawa T.F."/>
            <person name="Liu W."/>
            <person name="Song Y."/>
            <person name="Salvetti E."/>
            <person name="Wrobel A."/>
            <person name="Rasinkangas P."/>
            <person name="Parkhill J."/>
            <person name="Rea M.C."/>
            <person name="O'Sullivan O."/>
            <person name="Ritari J."/>
            <person name="Douillard F.P."/>
            <person name="Paul Ross R."/>
            <person name="Yang R."/>
            <person name="Briner A.E."/>
            <person name="Felis G.E."/>
            <person name="de Vos W.M."/>
            <person name="Barrangou R."/>
            <person name="Klaenhammer T.R."/>
            <person name="Caufield P.W."/>
            <person name="Cui Y."/>
            <person name="Zhang H."/>
            <person name="O'Toole P.W."/>
        </authorList>
    </citation>
    <scope>NUCLEOTIDE SEQUENCE [LARGE SCALE GENOMIC DNA]</scope>
    <source>
        <strain evidence="7 8">DSM 17758</strain>
    </source>
</reference>
<dbReference type="PATRIC" id="fig|1423735.3.peg.614"/>
<evidence type="ECO:0000256" key="5">
    <source>
        <dbReference type="HAMAP-Rule" id="MF_01197"/>
    </source>
</evidence>
<dbReference type="STRING" id="1423735.FC15_GL000586"/>
<dbReference type="InterPro" id="IPR023052">
    <property type="entry name" value="Cell_div_SepF"/>
</dbReference>
<dbReference type="HAMAP" id="MF_01197">
    <property type="entry name" value="SepF"/>
    <property type="match status" value="1"/>
</dbReference>
<evidence type="ECO:0000256" key="1">
    <source>
        <dbReference type="ARBA" id="ARBA00022618"/>
    </source>
</evidence>
<evidence type="ECO:0000256" key="2">
    <source>
        <dbReference type="ARBA" id="ARBA00023210"/>
    </source>
</evidence>
<evidence type="ECO:0000313" key="7">
    <source>
        <dbReference type="EMBL" id="KRM08517.1"/>
    </source>
</evidence>
<comment type="function">
    <text evidence="4 5">Cell division protein that is part of the divisome complex and is recruited early to the Z-ring. Probably stimulates Z-ring formation, perhaps through the cross-linking of FtsZ protofilaments. Its function overlaps with FtsA.</text>
</comment>
<gene>
    <name evidence="5" type="primary">sepF</name>
    <name evidence="7" type="ORF">FC15_GL000586</name>
</gene>
<comment type="similarity">
    <text evidence="5">Belongs to the SepF family.</text>
</comment>
<proteinExistence type="inferred from homology"/>
<organism evidence="7 8">
    <name type="scientific">Lapidilactobacillus concavus DSM 17758</name>
    <dbReference type="NCBI Taxonomy" id="1423735"/>
    <lineage>
        <taxon>Bacteria</taxon>
        <taxon>Bacillati</taxon>
        <taxon>Bacillota</taxon>
        <taxon>Bacilli</taxon>
        <taxon>Lactobacillales</taxon>
        <taxon>Lactobacillaceae</taxon>
        <taxon>Lapidilactobacillus</taxon>
    </lineage>
</organism>
<name>A0A0R1VSU6_9LACO</name>
<keyword evidence="2 5" id="KW-0717">Septation</keyword>
<dbReference type="GO" id="GO:0000917">
    <property type="term" value="P:division septum assembly"/>
    <property type="evidence" value="ECO:0007669"/>
    <property type="project" value="UniProtKB-KW"/>
</dbReference>
<dbReference type="PANTHER" id="PTHR35798">
    <property type="entry name" value="CELL DIVISION PROTEIN SEPF"/>
    <property type="match status" value="1"/>
</dbReference>
<dbReference type="GO" id="GO:0005737">
    <property type="term" value="C:cytoplasm"/>
    <property type="evidence" value="ECO:0007669"/>
    <property type="project" value="UniProtKB-SubCell"/>
</dbReference>
<feature type="compositionally biased region" description="Acidic residues" evidence="6">
    <location>
        <begin position="14"/>
        <end position="24"/>
    </location>
</feature>
<dbReference type="AlphaFoldDB" id="A0A0R1VSU6"/>
<keyword evidence="3 5" id="KW-0131">Cell cycle</keyword>
<comment type="caution">
    <text evidence="7">The sequence shown here is derived from an EMBL/GenBank/DDBJ whole genome shotgun (WGS) entry which is preliminary data.</text>
</comment>
<dbReference type="OrthoDB" id="9815206at2"/>
<dbReference type="PANTHER" id="PTHR35798:SF1">
    <property type="entry name" value="CELL DIVISION PROTEIN SEPF"/>
    <property type="match status" value="1"/>
</dbReference>
<keyword evidence="8" id="KW-1185">Reference proteome</keyword>